<organism evidence="1 2">
    <name type="scientific">Wenjunlia vitaminophila</name>
    <name type="common">Streptomyces vitaminophilus</name>
    <dbReference type="NCBI Taxonomy" id="76728"/>
    <lineage>
        <taxon>Bacteria</taxon>
        <taxon>Bacillati</taxon>
        <taxon>Actinomycetota</taxon>
        <taxon>Actinomycetes</taxon>
        <taxon>Kitasatosporales</taxon>
        <taxon>Streptomycetaceae</taxon>
        <taxon>Wenjunlia</taxon>
    </lineage>
</organism>
<evidence type="ECO:0000313" key="1">
    <source>
        <dbReference type="EMBL" id="KRV47737.1"/>
    </source>
</evidence>
<dbReference type="EMBL" id="LLZU01000035">
    <property type="protein sequence ID" value="KRV47737.1"/>
    <property type="molecule type" value="Genomic_DNA"/>
</dbReference>
<evidence type="ECO:0000313" key="2">
    <source>
        <dbReference type="Proteomes" id="UP000050867"/>
    </source>
</evidence>
<dbReference type="eggNOG" id="ENOG50340A2">
    <property type="taxonomic scope" value="Bacteria"/>
</dbReference>
<accession>A0A0T6LP83</accession>
<proteinExistence type="predicted"/>
<comment type="caution">
    <text evidence="1">The sequence shown here is derived from an EMBL/GenBank/DDBJ whole genome shotgun (WGS) entry which is preliminary data.</text>
</comment>
<evidence type="ECO:0008006" key="3">
    <source>
        <dbReference type="Google" id="ProtNLM"/>
    </source>
</evidence>
<dbReference type="STRING" id="76728.AQ490_04975"/>
<reference evidence="1 2" key="1">
    <citation type="submission" date="2015-10" db="EMBL/GenBank/DDBJ databases">
        <title>Draft genome sequence of pyrrolomycin-producing Streptomyces vitaminophilus.</title>
        <authorList>
            <person name="Graham D.E."/>
            <person name="Mahan K.M."/>
            <person name="Klingeman D.M."/>
            <person name="Hettich R.L."/>
            <person name="Parry R.J."/>
        </authorList>
    </citation>
    <scope>NUCLEOTIDE SEQUENCE [LARGE SCALE GENOMIC DNA]</scope>
    <source>
        <strain evidence="1 2">ATCC 31673</strain>
    </source>
</reference>
<dbReference type="AlphaFoldDB" id="A0A0T6LP83"/>
<name>A0A0T6LP83_WENVI</name>
<sequence length="145" mass="15137">MIPGGRGRRWAGKRTDRQVGRVAVGLVASAAAVLLFASTAACDAVNKALDCGEFAVDITTDATELSQALAQADQDPQGALDALRELERDTDKLGERSDNADVDRAVEDLATQITETQQALDAGRVPSARPVMDAASEVAKVCTPG</sequence>
<keyword evidence="2" id="KW-1185">Reference proteome</keyword>
<gene>
    <name evidence="1" type="ORF">AQ490_04975</name>
</gene>
<dbReference type="Proteomes" id="UP000050867">
    <property type="component" value="Unassembled WGS sequence"/>
</dbReference>
<protein>
    <recommendedName>
        <fullName evidence="3">Secreted protein</fullName>
    </recommendedName>
</protein>